<organism evidence="9 10">
    <name type="scientific">Rariglobus hedericola</name>
    <dbReference type="NCBI Taxonomy" id="2597822"/>
    <lineage>
        <taxon>Bacteria</taxon>
        <taxon>Pseudomonadati</taxon>
        <taxon>Verrucomicrobiota</taxon>
        <taxon>Opitutia</taxon>
        <taxon>Opitutales</taxon>
        <taxon>Opitutaceae</taxon>
        <taxon>Rariglobus</taxon>
    </lineage>
</organism>
<evidence type="ECO:0000256" key="2">
    <source>
        <dbReference type="ARBA" id="ARBA00005811"/>
    </source>
</evidence>
<evidence type="ECO:0000313" key="9">
    <source>
        <dbReference type="EMBL" id="TSJ77301.1"/>
    </source>
</evidence>
<protein>
    <submittedName>
        <fullName evidence="9">Biopolymer transporter ExbD</fullName>
    </submittedName>
</protein>
<proteinExistence type="inferred from homology"/>
<comment type="caution">
    <text evidence="9">The sequence shown here is derived from an EMBL/GenBank/DDBJ whole genome shotgun (WGS) entry which is preliminary data.</text>
</comment>
<comment type="similarity">
    <text evidence="2 7">Belongs to the ExbD/TolR family.</text>
</comment>
<dbReference type="GO" id="GO:0015031">
    <property type="term" value="P:protein transport"/>
    <property type="evidence" value="ECO:0007669"/>
    <property type="project" value="UniProtKB-KW"/>
</dbReference>
<dbReference type="EMBL" id="VMBG01000002">
    <property type="protein sequence ID" value="TSJ77301.1"/>
    <property type="molecule type" value="Genomic_DNA"/>
</dbReference>
<dbReference type="GO" id="GO:0005886">
    <property type="term" value="C:plasma membrane"/>
    <property type="evidence" value="ECO:0007669"/>
    <property type="project" value="UniProtKB-SubCell"/>
</dbReference>
<accession>A0A556QL12</accession>
<dbReference type="Gene3D" id="3.30.420.270">
    <property type="match status" value="1"/>
</dbReference>
<dbReference type="Pfam" id="PF02472">
    <property type="entry name" value="ExbD"/>
    <property type="match status" value="1"/>
</dbReference>
<feature type="transmembrane region" description="Helical" evidence="8">
    <location>
        <begin position="21"/>
        <end position="40"/>
    </location>
</feature>
<keyword evidence="4 7" id="KW-0812">Transmembrane</keyword>
<evidence type="ECO:0000256" key="7">
    <source>
        <dbReference type="RuleBase" id="RU003879"/>
    </source>
</evidence>
<dbReference type="RefSeq" id="WP_144353704.1">
    <property type="nucleotide sequence ID" value="NZ_CBCRVV010000013.1"/>
</dbReference>
<gene>
    <name evidence="9" type="ORF">FPL22_14495</name>
</gene>
<keyword evidence="3" id="KW-1003">Cell membrane</keyword>
<evidence type="ECO:0000256" key="6">
    <source>
        <dbReference type="ARBA" id="ARBA00023136"/>
    </source>
</evidence>
<dbReference type="AlphaFoldDB" id="A0A556QL12"/>
<name>A0A556QL12_9BACT</name>
<evidence type="ECO:0000256" key="5">
    <source>
        <dbReference type="ARBA" id="ARBA00022989"/>
    </source>
</evidence>
<keyword evidence="5 8" id="KW-1133">Transmembrane helix</keyword>
<keyword evidence="10" id="KW-1185">Reference proteome</keyword>
<evidence type="ECO:0000256" key="4">
    <source>
        <dbReference type="ARBA" id="ARBA00022692"/>
    </source>
</evidence>
<dbReference type="Proteomes" id="UP000315648">
    <property type="component" value="Unassembled WGS sequence"/>
</dbReference>
<evidence type="ECO:0000256" key="1">
    <source>
        <dbReference type="ARBA" id="ARBA00004162"/>
    </source>
</evidence>
<dbReference type="InterPro" id="IPR003400">
    <property type="entry name" value="ExbD"/>
</dbReference>
<sequence length="150" mass="16037">MSHRKRRSTEASPDLGFQIAPMIDVVFVVLVFFMSLTAAIKIEAELNTKLPGGIASATSVDLPDEQTIGIEANGQVLLNDAPFDTPGDAALPNLSNTLKRLKENADNAKTKLLITISSDAKAPYYRTIDVLNALAAASVDNVTFTVDDGF</sequence>
<dbReference type="OrthoDB" id="192673at2"/>
<keyword evidence="6 8" id="KW-0472">Membrane</keyword>
<reference evidence="9 10" key="1">
    <citation type="submission" date="2019-07" db="EMBL/GenBank/DDBJ databases">
        <title>Description of 53C-WASEF.</title>
        <authorList>
            <person name="Pitt A."/>
            <person name="Hahn M.W."/>
        </authorList>
    </citation>
    <scope>NUCLEOTIDE SEQUENCE [LARGE SCALE GENOMIC DNA]</scope>
    <source>
        <strain evidence="9 10">53C-WASEF</strain>
    </source>
</reference>
<keyword evidence="7" id="KW-0813">Transport</keyword>
<evidence type="ECO:0000256" key="8">
    <source>
        <dbReference type="SAM" id="Phobius"/>
    </source>
</evidence>
<evidence type="ECO:0000256" key="3">
    <source>
        <dbReference type="ARBA" id="ARBA00022475"/>
    </source>
</evidence>
<evidence type="ECO:0000313" key="10">
    <source>
        <dbReference type="Proteomes" id="UP000315648"/>
    </source>
</evidence>
<comment type="subcellular location">
    <subcellularLocation>
        <location evidence="1">Cell membrane</location>
        <topology evidence="1">Single-pass membrane protein</topology>
    </subcellularLocation>
    <subcellularLocation>
        <location evidence="7">Cell membrane</location>
        <topology evidence="7">Single-pass type II membrane protein</topology>
    </subcellularLocation>
</comment>
<keyword evidence="7" id="KW-0653">Protein transport</keyword>
<dbReference type="PANTHER" id="PTHR30558">
    <property type="entry name" value="EXBD MEMBRANE COMPONENT OF PMF-DRIVEN MACROMOLECULE IMPORT SYSTEM"/>
    <property type="match status" value="1"/>
</dbReference>
<dbReference type="GO" id="GO:0022857">
    <property type="term" value="F:transmembrane transporter activity"/>
    <property type="evidence" value="ECO:0007669"/>
    <property type="project" value="InterPro"/>
</dbReference>